<evidence type="ECO:0000256" key="2">
    <source>
        <dbReference type="ARBA" id="ARBA00022771"/>
    </source>
</evidence>
<dbReference type="PANTHER" id="PTHR23327">
    <property type="entry name" value="RING FINGER PROTEIN 127"/>
    <property type="match status" value="1"/>
</dbReference>
<keyword evidence="8" id="KW-1185">Reference proteome</keyword>
<dbReference type="Pfam" id="PF13923">
    <property type="entry name" value="zf-C3HC4_2"/>
    <property type="match status" value="1"/>
</dbReference>
<dbReference type="EnsemblMetazoa" id="CJA16035.1">
    <property type="protein sequence ID" value="CJA16035.1"/>
    <property type="gene ID" value="WBGene00135239"/>
</dbReference>
<reference evidence="7" key="2">
    <citation type="submission" date="2022-06" db="UniProtKB">
        <authorList>
            <consortium name="EnsemblMetazoa"/>
        </authorList>
    </citation>
    <scope>IDENTIFICATION</scope>
    <source>
        <strain evidence="7">DF5081</strain>
    </source>
</reference>
<name>A0A8R1HZ36_CAEJA</name>
<dbReference type="SUPFAM" id="SSF57850">
    <property type="entry name" value="RING/U-box"/>
    <property type="match status" value="1"/>
</dbReference>
<keyword evidence="5" id="KW-0812">Transmembrane</keyword>
<sequence>MAFWAAGNLSGYLVLLIYLIYGVLAVPITLFIRYILLQLHFGPDDDNRLNELSRAIYLFGMLTFFPVHLVWLFVIYRRNRGKPLFTPKWKISENLTEDDFQCSICYDLLVEPHTLLCHHSFCKKCVNQAMRLNRRCPSCAQWTIFPAADVELKKRLLLWIKEQGREEEYAEVVELKKSVSYRKPNAFVYLCNMFTPFYDVPDHQHPPIRLRPLRSAVVEPIRDPEPVVVEVIDEFDSVPVDDTIEPYNNNDV</sequence>
<dbReference type="Proteomes" id="UP000005237">
    <property type="component" value="Unassembled WGS sequence"/>
</dbReference>
<dbReference type="InterPro" id="IPR001841">
    <property type="entry name" value="Znf_RING"/>
</dbReference>
<evidence type="ECO:0000256" key="3">
    <source>
        <dbReference type="ARBA" id="ARBA00022833"/>
    </source>
</evidence>
<feature type="transmembrane region" description="Helical" evidence="5">
    <location>
        <begin position="12"/>
        <end position="36"/>
    </location>
</feature>
<feature type="domain" description="RING-type" evidence="6">
    <location>
        <begin position="102"/>
        <end position="139"/>
    </location>
</feature>
<keyword evidence="2 4" id="KW-0863">Zinc-finger</keyword>
<accession>A0A8R1HZ36</accession>
<keyword evidence="3" id="KW-0862">Zinc</keyword>
<evidence type="ECO:0000256" key="5">
    <source>
        <dbReference type="SAM" id="Phobius"/>
    </source>
</evidence>
<evidence type="ECO:0000256" key="4">
    <source>
        <dbReference type="PROSITE-ProRule" id="PRU00175"/>
    </source>
</evidence>
<dbReference type="GO" id="GO:0008270">
    <property type="term" value="F:zinc ion binding"/>
    <property type="evidence" value="ECO:0007669"/>
    <property type="project" value="UniProtKB-KW"/>
</dbReference>
<keyword evidence="5" id="KW-1133">Transmembrane helix</keyword>
<organism evidence="7 8">
    <name type="scientific">Caenorhabditis japonica</name>
    <dbReference type="NCBI Taxonomy" id="281687"/>
    <lineage>
        <taxon>Eukaryota</taxon>
        <taxon>Metazoa</taxon>
        <taxon>Ecdysozoa</taxon>
        <taxon>Nematoda</taxon>
        <taxon>Chromadorea</taxon>
        <taxon>Rhabditida</taxon>
        <taxon>Rhabditina</taxon>
        <taxon>Rhabditomorpha</taxon>
        <taxon>Rhabditoidea</taxon>
        <taxon>Rhabditidae</taxon>
        <taxon>Peloderinae</taxon>
        <taxon>Caenorhabditis</taxon>
    </lineage>
</organism>
<protein>
    <submittedName>
        <fullName evidence="7">RING-type domain-containing protein</fullName>
    </submittedName>
</protein>
<proteinExistence type="predicted"/>
<dbReference type="AlphaFoldDB" id="A0A8R1HZ36"/>
<evidence type="ECO:0000259" key="6">
    <source>
        <dbReference type="PROSITE" id="PS50089"/>
    </source>
</evidence>
<evidence type="ECO:0000256" key="1">
    <source>
        <dbReference type="ARBA" id="ARBA00022723"/>
    </source>
</evidence>
<feature type="transmembrane region" description="Helical" evidence="5">
    <location>
        <begin position="56"/>
        <end position="76"/>
    </location>
</feature>
<dbReference type="PROSITE" id="PS00518">
    <property type="entry name" value="ZF_RING_1"/>
    <property type="match status" value="1"/>
</dbReference>
<dbReference type="InterPro" id="IPR017907">
    <property type="entry name" value="Znf_RING_CS"/>
</dbReference>
<reference evidence="8" key="1">
    <citation type="submission" date="2010-08" db="EMBL/GenBank/DDBJ databases">
        <authorList>
            <consortium name="Caenorhabditis japonica Sequencing Consortium"/>
            <person name="Wilson R.K."/>
        </authorList>
    </citation>
    <scope>NUCLEOTIDE SEQUENCE [LARGE SCALE GENOMIC DNA]</scope>
    <source>
        <strain evidence="8">DF5081</strain>
    </source>
</reference>
<evidence type="ECO:0000313" key="8">
    <source>
        <dbReference type="Proteomes" id="UP000005237"/>
    </source>
</evidence>
<dbReference type="InterPro" id="IPR013083">
    <property type="entry name" value="Znf_RING/FYVE/PHD"/>
</dbReference>
<keyword evidence="5" id="KW-0472">Membrane</keyword>
<evidence type="ECO:0000313" key="7">
    <source>
        <dbReference type="EnsemblMetazoa" id="CJA16035.1"/>
    </source>
</evidence>
<dbReference type="SMART" id="SM00184">
    <property type="entry name" value="RING"/>
    <property type="match status" value="1"/>
</dbReference>
<dbReference type="PROSITE" id="PS50089">
    <property type="entry name" value="ZF_RING_2"/>
    <property type="match status" value="1"/>
</dbReference>
<keyword evidence="1" id="KW-0479">Metal-binding</keyword>
<dbReference type="Gene3D" id="3.30.40.10">
    <property type="entry name" value="Zinc/RING finger domain, C3HC4 (zinc finger)"/>
    <property type="match status" value="1"/>
</dbReference>